<dbReference type="Pfam" id="PF09605">
    <property type="entry name" value="Trep_Strep"/>
    <property type="match status" value="1"/>
</dbReference>
<feature type="transmembrane region" description="Helical" evidence="1">
    <location>
        <begin position="68"/>
        <end position="85"/>
    </location>
</feature>
<dbReference type="OrthoDB" id="9781459at2"/>
<keyword evidence="3" id="KW-1185">Reference proteome</keyword>
<feature type="transmembrane region" description="Helical" evidence="1">
    <location>
        <begin position="91"/>
        <end position="108"/>
    </location>
</feature>
<gene>
    <name evidence="2" type="ORF">BM477_00550</name>
</gene>
<evidence type="ECO:0000256" key="1">
    <source>
        <dbReference type="SAM" id="Phobius"/>
    </source>
</evidence>
<dbReference type="EMBL" id="MPDM01000001">
    <property type="protein sequence ID" value="OKL50498.1"/>
    <property type="molecule type" value="Genomic_DNA"/>
</dbReference>
<keyword evidence="1" id="KW-1133">Transmembrane helix</keyword>
<dbReference type="NCBIfam" id="TIGR02185">
    <property type="entry name" value="Trep_Strep"/>
    <property type="match status" value="1"/>
</dbReference>
<keyword evidence="1" id="KW-0472">Membrane</keyword>
<evidence type="ECO:0000313" key="2">
    <source>
        <dbReference type="EMBL" id="OKL50498.1"/>
    </source>
</evidence>
<protein>
    <submittedName>
        <fullName evidence="2">Uncharacterized protein</fullName>
    </submittedName>
</protein>
<name>A0A1Q5PSD7_9ACTO</name>
<organism evidence="2 3">
    <name type="scientific">Boudabousia marimammalium</name>
    <dbReference type="NCBI Taxonomy" id="156892"/>
    <lineage>
        <taxon>Bacteria</taxon>
        <taxon>Bacillati</taxon>
        <taxon>Actinomycetota</taxon>
        <taxon>Actinomycetes</taxon>
        <taxon>Actinomycetales</taxon>
        <taxon>Actinomycetaceae</taxon>
        <taxon>Boudabousia</taxon>
    </lineage>
</organism>
<keyword evidence="1" id="KW-0812">Transmembrane</keyword>
<sequence>MSSAATAQLDVKALISTGIFTALYFVLLAVGAMISLLNPFMMFVGPLVAILLSGPVIMLFLEKVRTPWAFVILGFIIGALMMLIGRVWYCILVAPFAALLGDLIARSGNYRKRSLNLLGYSVFALWTVTPLAPILYDTDNFLGHISGSMGASYAKTLGEIFTPAGMGLFAVCVFVCAALSAWVGAIIIRKHFQTV</sequence>
<feature type="transmembrane region" description="Helical" evidence="1">
    <location>
        <begin position="166"/>
        <end position="188"/>
    </location>
</feature>
<evidence type="ECO:0000313" key="3">
    <source>
        <dbReference type="Proteomes" id="UP000186465"/>
    </source>
</evidence>
<feature type="transmembrane region" description="Helical" evidence="1">
    <location>
        <begin position="115"/>
        <end position="136"/>
    </location>
</feature>
<dbReference type="STRING" id="156892.BM477_00550"/>
<comment type="caution">
    <text evidence="2">The sequence shown here is derived from an EMBL/GenBank/DDBJ whole genome shotgun (WGS) entry which is preliminary data.</text>
</comment>
<dbReference type="Proteomes" id="UP000186465">
    <property type="component" value="Unassembled WGS sequence"/>
</dbReference>
<dbReference type="RefSeq" id="WP_075360737.1">
    <property type="nucleotide sequence ID" value="NZ_MPDM01000001.1"/>
</dbReference>
<reference evidence="3" key="1">
    <citation type="submission" date="2016-11" db="EMBL/GenBank/DDBJ databases">
        <title>Actinomyces gypaetusis sp. nov. isolated from Gypaetus barbatus in Qinghai Tibet Plateau China.</title>
        <authorList>
            <person name="Meng X."/>
        </authorList>
    </citation>
    <scope>NUCLEOTIDE SEQUENCE [LARGE SCALE GENOMIC DNA]</scope>
    <source>
        <strain evidence="3">DSM 15383</strain>
    </source>
</reference>
<proteinExistence type="predicted"/>
<accession>A0A1Q5PSD7</accession>
<feature type="transmembrane region" description="Helical" evidence="1">
    <location>
        <begin position="12"/>
        <end position="34"/>
    </location>
</feature>
<feature type="transmembrane region" description="Helical" evidence="1">
    <location>
        <begin position="40"/>
        <end position="61"/>
    </location>
</feature>
<dbReference type="AlphaFoldDB" id="A0A1Q5PSD7"/>
<dbReference type="InterPro" id="IPR011733">
    <property type="entry name" value="CHP02185_IM"/>
</dbReference>